<dbReference type="PANTHER" id="PTHR32089">
    <property type="entry name" value="METHYL-ACCEPTING CHEMOTAXIS PROTEIN MCPB"/>
    <property type="match status" value="1"/>
</dbReference>
<keyword evidence="4" id="KW-0145">Chemotaxis</keyword>
<dbReference type="Pfam" id="PF02743">
    <property type="entry name" value="dCache_1"/>
    <property type="match status" value="1"/>
</dbReference>
<feature type="domain" description="Methyl-accepting transducer" evidence="12">
    <location>
        <begin position="405"/>
        <end position="662"/>
    </location>
</feature>
<keyword evidence="3" id="KW-0488">Methylation</keyword>
<dbReference type="InterPro" id="IPR033479">
    <property type="entry name" value="dCache_1"/>
</dbReference>
<protein>
    <submittedName>
        <fullName evidence="14">HAMP domain-containing protein</fullName>
    </submittedName>
</protein>
<dbReference type="GO" id="GO:0007165">
    <property type="term" value="P:signal transduction"/>
    <property type="evidence" value="ECO:0007669"/>
    <property type="project" value="UniProtKB-KW"/>
</dbReference>
<evidence type="ECO:0000256" key="5">
    <source>
        <dbReference type="ARBA" id="ARBA00022692"/>
    </source>
</evidence>
<dbReference type="CDD" id="cd18773">
    <property type="entry name" value="PDC1_HK_sensor"/>
    <property type="match status" value="1"/>
</dbReference>
<dbReference type="Gene3D" id="6.10.340.10">
    <property type="match status" value="1"/>
</dbReference>
<keyword evidence="5 11" id="KW-0812">Transmembrane</keyword>
<comment type="subcellular location">
    <subcellularLocation>
        <location evidence="1">Cell membrane</location>
        <topology evidence="1">Multi-pass membrane protein</topology>
    </subcellularLocation>
</comment>
<organism evidence="14 15">
    <name type="scientific">Paenibacillus agilis</name>
    <dbReference type="NCBI Taxonomy" id="3020863"/>
    <lineage>
        <taxon>Bacteria</taxon>
        <taxon>Bacillati</taxon>
        <taxon>Bacillota</taxon>
        <taxon>Bacilli</taxon>
        <taxon>Bacillales</taxon>
        <taxon>Paenibacillaceae</taxon>
        <taxon>Paenibacillus</taxon>
    </lineage>
</organism>
<evidence type="ECO:0000256" key="11">
    <source>
        <dbReference type="SAM" id="Phobius"/>
    </source>
</evidence>
<feature type="transmembrane region" description="Helical" evidence="11">
    <location>
        <begin position="310"/>
        <end position="329"/>
    </location>
</feature>
<dbReference type="RefSeq" id="WP_144992920.1">
    <property type="nucleotide sequence ID" value="NZ_VNJK01000003.1"/>
</dbReference>
<gene>
    <name evidence="14" type="ORF">FPZ44_19400</name>
</gene>
<evidence type="ECO:0000313" key="14">
    <source>
        <dbReference type="EMBL" id="TVX88080.1"/>
    </source>
</evidence>
<reference evidence="14 15" key="1">
    <citation type="submission" date="2019-07" db="EMBL/GenBank/DDBJ databases">
        <authorList>
            <person name="Kim J."/>
        </authorList>
    </citation>
    <scope>NUCLEOTIDE SEQUENCE [LARGE SCALE GENOMIC DNA]</scope>
    <source>
        <strain evidence="14 15">N4</strain>
    </source>
</reference>
<dbReference type="CDD" id="cd11386">
    <property type="entry name" value="MCP_signal"/>
    <property type="match status" value="1"/>
</dbReference>
<dbReference type="AlphaFoldDB" id="A0A559IKL0"/>
<evidence type="ECO:0000256" key="1">
    <source>
        <dbReference type="ARBA" id="ARBA00004651"/>
    </source>
</evidence>
<dbReference type="InterPro" id="IPR003660">
    <property type="entry name" value="HAMP_dom"/>
</dbReference>
<evidence type="ECO:0000256" key="9">
    <source>
        <dbReference type="ARBA" id="ARBA00029447"/>
    </source>
</evidence>
<dbReference type="GO" id="GO:0006935">
    <property type="term" value="P:chemotaxis"/>
    <property type="evidence" value="ECO:0007669"/>
    <property type="project" value="UniProtKB-KW"/>
</dbReference>
<sequence>MRKKLQWNLKLQLLVTMVILVLLSTSSLGLVINQRVSSDMKEDFYEATRKEIEQVSSAINLYFTTVNESVEYFAKSQLVKKIDSSITSYVNAVGADGTIQMTPAKNGGLEAQIYNFFLEYSKTHPNVHYIYMGTKDGGYIQWPDGTSVDQFDPRPRAWYKQAIENPDKVMRTGAYAALTTGVPIVSSSVTIKDDKGNVVGVQGVDVSLDFLTKTINNMKIGKAGYVILADQTGTILANPNNPKTNFKNLKDLGVAEFADIDKQAGKNLEISMGKEDYTASVYISPENGWKYIAIMDESEIQESVMAIQNIILMVMGVIAVIAIAAALIVSGRITKPINAAVRYLQQIGSGNLMIEIPQSMLTKRGEVGEMVRAIKSMKQDVQQMIGGISTSGQIVSQSATNLQDSMDQTQKASSLITESIIQLASASSEEANNVMEGSEKVDELGGAIDQVTASASEILEIARRTAELNQRGIVIVQELVGKFNSTQQSSEETAHAVNQVSASAGEISSILTTIVEISRQTNLLALNASIEASRAGEHGRGFSVVAAEIRKLAEQSANAANNIGSIISNVNSQVGAAVQAIGTSRELFMDQETAVRETESIFNDIKISVDNQMNMTTDVDDHIKLMIEKRYELSDVFTNISAITEENSAITQDVSAAAEEQLATIDDVAGYLTQLKGLSEDLQENIKKFTISNQ</sequence>
<dbReference type="Proteomes" id="UP000318102">
    <property type="component" value="Unassembled WGS sequence"/>
</dbReference>
<evidence type="ECO:0000313" key="15">
    <source>
        <dbReference type="Proteomes" id="UP000318102"/>
    </source>
</evidence>
<dbReference type="Gene3D" id="1.10.287.950">
    <property type="entry name" value="Methyl-accepting chemotaxis protein"/>
    <property type="match status" value="1"/>
</dbReference>
<dbReference type="SUPFAM" id="SSF58104">
    <property type="entry name" value="Methyl-accepting chemotaxis protein (MCP) signaling domain"/>
    <property type="match status" value="1"/>
</dbReference>
<evidence type="ECO:0000256" key="4">
    <source>
        <dbReference type="ARBA" id="ARBA00022500"/>
    </source>
</evidence>
<accession>A0A559IKL0</accession>
<dbReference type="PANTHER" id="PTHR32089:SF114">
    <property type="entry name" value="METHYL-ACCEPTING CHEMOTAXIS PROTEIN MCPB"/>
    <property type="match status" value="1"/>
</dbReference>
<dbReference type="SMART" id="SM00283">
    <property type="entry name" value="MA"/>
    <property type="match status" value="1"/>
</dbReference>
<dbReference type="EMBL" id="VNJK01000003">
    <property type="protein sequence ID" value="TVX88080.1"/>
    <property type="molecule type" value="Genomic_DNA"/>
</dbReference>
<keyword evidence="7 11" id="KW-0472">Membrane</keyword>
<keyword evidence="15" id="KW-1185">Reference proteome</keyword>
<evidence type="ECO:0000256" key="3">
    <source>
        <dbReference type="ARBA" id="ARBA00022481"/>
    </source>
</evidence>
<keyword evidence="6 11" id="KW-1133">Transmembrane helix</keyword>
<evidence type="ECO:0000256" key="8">
    <source>
        <dbReference type="ARBA" id="ARBA00023224"/>
    </source>
</evidence>
<proteinExistence type="inferred from homology"/>
<feature type="domain" description="HAMP" evidence="13">
    <location>
        <begin position="331"/>
        <end position="386"/>
    </location>
</feature>
<dbReference type="OrthoDB" id="243053at2"/>
<comment type="similarity">
    <text evidence="9">Belongs to the methyl-accepting chemotaxis (MCP) protein family.</text>
</comment>
<evidence type="ECO:0000256" key="7">
    <source>
        <dbReference type="ARBA" id="ARBA00023136"/>
    </source>
</evidence>
<dbReference type="Pfam" id="PF00015">
    <property type="entry name" value="MCPsignal"/>
    <property type="match status" value="1"/>
</dbReference>
<name>A0A559IKL0_9BACL</name>
<dbReference type="InterPro" id="IPR029151">
    <property type="entry name" value="Sensor-like_sf"/>
</dbReference>
<keyword evidence="8 10" id="KW-0807">Transducer</keyword>
<dbReference type="PROSITE" id="PS50111">
    <property type="entry name" value="CHEMOTAXIS_TRANSDUC_2"/>
    <property type="match status" value="1"/>
</dbReference>
<evidence type="ECO:0000259" key="12">
    <source>
        <dbReference type="PROSITE" id="PS50111"/>
    </source>
</evidence>
<evidence type="ECO:0000256" key="2">
    <source>
        <dbReference type="ARBA" id="ARBA00022475"/>
    </source>
</evidence>
<dbReference type="SMART" id="SM00304">
    <property type="entry name" value="HAMP"/>
    <property type="match status" value="1"/>
</dbReference>
<evidence type="ECO:0000259" key="13">
    <source>
        <dbReference type="PROSITE" id="PS50885"/>
    </source>
</evidence>
<dbReference type="CDD" id="cd12912">
    <property type="entry name" value="PDC2_MCP_like"/>
    <property type="match status" value="1"/>
</dbReference>
<comment type="caution">
    <text evidence="14">The sequence shown here is derived from an EMBL/GenBank/DDBJ whole genome shotgun (WGS) entry which is preliminary data.</text>
</comment>
<dbReference type="GO" id="GO:0005886">
    <property type="term" value="C:plasma membrane"/>
    <property type="evidence" value="ECO:0007669"/>
    <property type="project" value="UniProtKB-SubCell"/>
</dbReference>
<dbReference type="InterPro" id="IPR004089">
    <property type="entry name" value="MCPsignal_dom"/>
</dbReference>
<dbReference type="Gene3D" id="3.30.450.20">
    <property type="entry name" value="PAS domain"/>
    <property type="match status" value="2"/>
</dbReference>
<keyword evidence="2" id="KW-1003">Cell membrane</keyword>
<evidence type="ECO:0000256" key="6">
    <source>
        <dbReference type="ARBA" id="ARBA00022989"/>
    </source>
</evidence>
<dbReference type="SUPFAM" id="SSF103190">
    <property type="entry name" value="Sensory domain-like"/>
    <property type="match status" value="1"/>
</dbReference>
<evidence type="ECO:0000256" key="10">
    <source>
        <dbReference type="PROSITE-ProRule" id="PRU00284"/>
    </source>
</evidence>
<dbReference type="PROSITE" id="PS50885">
    <property type="entry name" value="HAMP"/>
    <property type="match status" value="1"/>
</dbReference>